<dbReference type="AlphaFoldDB" id="A0A501PB61"/>
<dbReference type="Gene3D" id="2.40.160.130">
    <property type="entry name" value="Capsule assembly protein Wzi"/>
    <property type="match status" value="1"/>
</dbReference>
<proteinExistence type="predicted"/>
<gene>
    <name evidence="2" type="ORF">FIV46_14995</name>
</gene>
<dbReference type="InterPro" id="IPR026950">
    <property type="entry name" value="Caps_assemb_Wzi"/>
</dbReference>
<comment type="caution">
    <text evidence="2">The sequence shown here is derived from an EMBL/GenBank/DDBJ whole genome shotgun (WGS) entry which is preliminary data.</text>
</comment>
<reference evidence="3" key="1">
    <citation type="submission" date="2019-06" db="EMBL/GenBank/DDBJ databases">
        <title>The complete genome of Emcibacter congregatus ZYLT.</title>
        <authorList>
            <person name="Zhao Z."/>
        </authorList>
    </citation>
    <scope>NUCLEOTIDE SEQUENCE [LARGE SCALE GENOMIC DNA]</scope>
    <source>
        <strain evidence="3">MCCC 1A06723</strain>
    </source>
</reference>
<evidence type="ECO:0000313" key="3">
    <source>
        <dbReference type="Proteomes" id="UP000319148"/>
    </source>
</evidence>
<dbReference type="Proteomes" id="UP000319148">
    <property type="component" value="Unassembled WGS sequence"/>
</dbReference>
<dbReference type="OrthoDB" id="101884at2"/>
<evidence type="ECO:0000313" key="2">
    <source>
        <dbReference type="EMBL" id="TPD57428.1"/>
    </source>
</evidence>
<protein>
    <submittedName>
        <fullName evidence="2">Capsule assembly Wzi family protein</fullName>
    </submittedName>
</protein>
<dbReference type="InterPro" id="IPR038636">
    <property type="entry name" value="Wzi_sf"/>
</dbReference>
<name>A0A501PB61_9PROT</name>
<accession>A0A501PB61</accession>
<dbReference type="RefSeq" id="WP_139941743.1">
    <property type="nucleotide sequence ID" value="NZ_JBHSYP010000005.1"/>
</dbReference>
<evidence type="ECO:0000256" key="1">
    <source>
        <dbReference type="SAM" id="SignalP"/>
    </source>
</evidence>
<sequence length="487" mass="54456">MFRFILLFVVFVFPAASAGASPFAEAGDRQLRNDVEVLARYGLISGPVMTWPLTWRQITARLDKTDGTDNLPPYVRMALARVRGKIPGEFHASLTVRGTNTPALLRGFDYTARSEADVTLSAELHGDTISAKGVIGYRYSEDDEVTDEVPLDGSYFAKEWGTFQFYVGTIDRWWSTGRESALMISNNARPMPSIGLMRSEPKAFESKWLSWLGPWDLRVFLARMEEDRYFAHPLVLGIRVKISPVENMEMGAMRAIQVCGEGRPCGPGTWTDALFGGAADNTGTLDEPGNQLGGFDFSYSFFLTKDVHVNSYFEFTGEDEGQYLPVKFATLWGMSLYGGLGGDGLQWRLTGEYSDTSAKFKIITGKRDYNVFYNHSIYRSGFRYEGRAIGHSLDNDVRLFSLRASLFGGENWEGSIAWHKAHLNRDGAGYNPVSLSAEKIDIFELSGSLPTRMGAVAMEARYMTDQPDTPGEKDRRLDLELSWRAAF</sequence>
<organism evidence="2 3">
    <name type="scientific">Emcibacter nanhaiensis</name>
    <dbReference type="NCBI Taxonomy" id="1505037"/>
    <lineage>
        <taxon>Bacteria</taxon>
        <taxon>Pseudomonadati</taxon>
        <taxon>Pseudomonadota</taxon>
        <taxon>Alphaproteobacteria</taxon>
        <taxon>Emcibacterales</taxon>
        <taxon>Emcibacteraceae</taxon>
        <taxon>Emcibacter</taxon>
    </lineage>
</organism>
<keyword evidence="3" id="KW-1185">Reference proteome</keyword>
<dbReference type="Pfam" id="PF14052">
    <property type="entry name" value="Caps_assemb_Wzi"/>
    <property type="match status" value="1"/>
</dbReference>
<feature type="chain" id="PRO_5021381448" evidence="1">
    <location>
        <begin position="27"/>
        <end position="487"/>
    </location>
</feature>
<feature type="signal peptide" evidence="1">
    <location>
        <begin position="1"/>
        <end position="26"/>
    </location>
</feature>
<keyword evidence="1" id="KW-0732">Signal</keyword>
<dbReference type="EMBL" id="VFIY01000018">
    <property type="protein sequence ID" value="TPD57428.1"/>
    <property type="molecule type" value="Genomic_DNA"/>
</dbReference>